<proteinExistence type="predicted"/>
<keyword evidence="2 3" id="KW-0808">Transferase</keyword>
<dbReference type="RefSeq" id="WP_071177022.1">
    <property type="nucleotide sequence ID" value="NZ_CP017831.1"/>
</dbReference>
<dbReference type="PANTHER" id="PTHR11927:SF9">
    <property type="entry name" value="L-FUCOSYLTRANSFERASE"/>
    <property type="match status" value="1"/>
</dbReference>
<dbReference type="Gene3D" id="3.40.50.11350">
    <property type="match status" value="1"/>
</dbReference>
<evidence type="ECO:0000256" key="2">
    <source>
        <dbReference type="ARBA" id="ARBA00022679"/>
    </source>
</evidence>
<dbReference type="AlphaFoldDB" id="A0A1D9P5H1"/>
<evidence type="ECO:0000256" key="1">
    <source>
        <dbReference type="ARBA" id="ARBA00022676"/>
    </source>
</evidence>
<dbReference type="Pfam" id="PF01531">
    <property type="entry name" value="Glyco_transf_11"/>
    <property type="match status" value="1"/>
</dbReference>
<dbReference type="GO" id="GO:0005975">
    <property type="term" value="P:carbohydrate metabolic process"/>
    <property type="evidence" value="ECO:0007669"/>
    <property type="project" value="InterPro"/>
</dbReference>
<sequence length="309" mass="36362">MIIIQIAGGLGNQMQQYALYRKLLKLGKEVKLDLSWFDPKIQKNMLAPREFELALFKDLPYEVCTKEEKAALLKRNIFQKVVGKVANMLRLTPFANPKVFVETKMYHPEVFELDDMYITGYFACQYYYDDIMPELRELFVFPDHRDPDLQQRNKVIAAKMDSEVSVSVHIRRGDYLAPENVKILGNIASDEYYKSAMDHFLKEDPSTHFYIFTSDHEYARENYSDESRYTIIDWNIGKDSVQDLMLMSHCKGNICANSTFSFWGARLNKREDKELVRTLKMRNNQVAEPETMHKYWKDWILIDNQGNIV</sequence>
<evidence type="ECO:0000313" key="3">
    <source>
        <dbReference type="EMBL" id="AOZ97415.1"/>
    </source>
</evidence>
<evidence type="ECO:0000313" key="4">
    <source>
        <dbReference type="Proteomes" id="UP000179284"/>
    </source>
</evidence>
<dbReference type="KEGG" id="bhu:bhn_I2383"/>
<keyword evidence="1" id="KW-0328">Glycosyltransferase</keyword>
<dbReference type="CDD" id="cd11301">
    <property type="entry name" value="Fut1_Fut2_like"/>
    <property type="match status" value="1"/>
</dbReference>
<dbReference type="Proteomes" id="UP000179284">
    <property type="component" value="Chromosome I"/>
</dbReference>
<gene>
    <name evidence="3" type="ORF">bhn_I2383</name>
</gene>
<keyword evidence="4" id="KW-1185">Reference proteome</keyword>
<dbReference type="GO" id="GO:0016020">
    <property type="term" value="C:membrane"/>
    <property type="evidence" value="ECO:0007669"/>
    <property type="project" value="InterPro"/>
</dbReference>
<accession>A0A1D9P5H1</accession>
<dbReference type="PANTHER" id="PTHR11927">
    <property type="entry name" value="GALACTOSIDE 2-L-FUCOSYLTRANSFERASE"/>
    <property type="match status" value="1"/>
</dbReference>
<name>A0A1D9P5H1_9FIRM</name>
<dbReference type="EMBL" id="CP017831">
    <property type="protein sequence ID" value="AOZ97415.1"/>
    <property type="molecule type" value="Genomic_DNA"/>
</dbReference>
<dbReference type="GO" id="GO:0008107">
    <property type="term" value="F:galactoside 2-alpha-L-fucosyltransferase activity"/>
    <property type="evidence" value="ECO:0007669"/>
    <property type="project" value="InterPro"/>
</dbReference>
<dbReference type="OrthoDB" id="9794601at2"/>
<protein>
    <submittedName>
        <fullName evidence="3">Glycosyl transferase GT11 family</fullName>
    </submittedName>
</protein>
<dbReference type="InterPro" id="IPR002516">
    <property type="entry name" value="Glyco_trans_11"/>
</dbReference>
<reference evidence="4" key="1">
    <citation type="submission" date="2016-10" db="EMBL/GenBank/DDBJ databases">
        <title>The complete genome sequence of the rumen bacterium Butyrivibrio hungatei MB2003.</title>
        <authorList>
            <person name="Palevich N."/>
            <person name="Kelly W.J."/>
            <person name="Leahy S.C."/>
            <person name="Altermann E."/>
            <person name="Rakonjac J."/>
            <person name="Attwood G.T."/>
        </authorList>
    </citation>
    <scope>NUCLEOTIDE SEQUENCE [LARGE SCALE GENOMIC DNA]</scope>
    <source>
        <strain evidence="4">MB2003</strain>
    </source>
</reference>
<organism evidence="3 4">
    <name type="scientific">Butyrivibrio hungatei</name>
    <dbReference type="NCBI Taxonomy" id="185008"/>
    <lineage>
        <taxon>Bacteria</taxon>
        <taxon>Bacillati</taxon>
        <taxon>Bacillota</taxon>
        <taxon>Clostridia</taxon>
        <taxon>Lachnospirales</taxon>
        <taxon>Lachnospiraceae</taxon>
        <taxon>Butyrivibrio</taxon>
    </lineage>
</organism>